<organism evidence="9 10">
    <name type="scientific">Methylobacterium planeticum</name>
    <dbReference type="NCBI Taxonomy" id="2615211"/>
    <lineage>
        <taxon>Bacteria</taxon>
        <taxon>Pseudomonadati</taxon>
        <taxon>Pseudomonadota</taxon>
        <taxon>Alphaproteobacteria</taxon>
        <taxon>Hyphomicrobiales</taxon>
        <taxon>Methylobacteriaceae</taxon>
        <taxon>Methylobacterium</taxon>
    </lineage>
</organism>
<protein>
    <recommendedName>
        <fullName evidence="4 7">dTDP-glucose 4,6-dehydratase</fullName>
        <ecNumber evidence="4 7">4.2.1.46</ecNumber>
    </recommendedName>
</protein>
<dbReference type="Gene3D" id="3.40.50.720">
    <property type="entry name" value="NAD(P)-binding Rossmann-like Domain"/>
    <property type="match status" value="1"/>
</dbReference>
<keyword evidence="5" id="KW-0520">NAD</keyword>
<dbReference type="GO" id="GO:0009225">
    <property type="term" value="P:nucleotide-sugar metabolic process"/>
    <property type="evidence" value="ECO:0007669"/>
    <property type="project" value="InterPro"/>
</dbReference>
<evidence type="ECO:0000313" key="9">
    <source>
        <dbReference type="EMBL" id="KAB1075095.1"/>
    </source>
</evidence>
<comment type="cofactor">
    <cofactor evidence="2 7">
        <name>NAD(+)</name>
        <dbReference type="ChEBI" id="CHEBI:57540"/>
    </cofactor>
</comment>
<dbReference type="CDD" id="cd05246">
    <property type="entry name" value="dTDP_GD_SDR_e"/>
    <property type="match status" value="1"/>
</dbReference>
<gene>
    <name evidence="9" type="primary">rfbB</name>
    <name evidence="9" type="ORF">F6X51_04180</name>
</gene>
<proteinExistence type="inferred from homology"/>
<sequence>MRILVTGGCGFIGSALVLHLVAELGHEVMTLDALTYAANPVSLAALADDPRHRLVEADICDTAAVRAAFAAFAPQAVMHLAAESHVDRSISEPGAFIRTNVIGTQVMLDAARGHFEGLSGSERAAFRFLHVSTDEVYGSLPPGGFFTEASRYDPRSPYSASKAASDHLARAWHETYGLPVLVTNCSNNYGPRHFPEKLIPLMILNALEGKPLPVYGDGLNERDWIHVEDHAGGLVAVLERGRIGETYLLGGRAVRSNLDVVRALCAAFDAVRPDRGPHERLITFVADRPGHDRRYAIDPGKAEAELGWSPSKRFEAALTETVRWYLDNEAWWRPIREGRYKGERLGLGASPAAGR</sequence>
<comment type="caution">
    <text evidence="9">The sequence shown here is derived from an EMBL/GenBank/DDBJ whole genome shotgun (WGS) entry which is preliminary data.</text>
</comment>
<dbReference type="InterPro" id="IPR005888">
    <property type="entry name" value="dTDP_Gluc_deHydtase"/>
</dbReference>
<dbReference type="Pfam" id="PF16363">
    <property type="entry name" value="GDP_Man_Dehyd"/>
    <property type="match status" value="1"/>
</dbReference>
<evidence type="ECO:0000313" key="10">
    <source>
        <dbReference type="Proteomes" id="UP000441523"/>
    </source>
</evidence>
<dbReference type="AlphaFoldDB" id="A0A6N6MZJ1"/>
<evidence type="ECO:0000256" key="5">
    <source>
        <dbReference type="ARBA" id="ARBA00023027"/>
    </source>
</evidence>
<dbReference type="GO" id="GO:0008460">
    <property type="term" value="F:dTDP-glucose 4,6-dehydratase activity"/>
    <property type="evidence" value="ECO:0007669"/>
    <property type="project" value="UniProtKB-EC"/>
</dbReference>
<dbReference type="InterPro" id="IPR016040">
    <property type="entry name" value="NAD(P)-bd_dom"/>
</dbReference>
<dbReference type="Proteomes" id="UP000441523">
    <property type="component" value="Unassembled WGS sequence"/>
</dbReference>
<evidence type="ECO:0000256" key="7">
    <source>
        <dbReference type="RuleBase" id="RU004473"/>
    </source>
</evidence>
<evidence type="ECO:0000256" key="2">
    <source>
        <dbReference type="ARBA" id="ARBA00001911"/>
    </source>
</evidence>
<evidence type="ECO:0000256" key="3">
    <source>
        <dbReference type="ARBA" id="ARBA00008178"/>
    </source>
</evidence>
<name>A0A6N6MZJ1_9HYPH</name>
<evidence type="ECO:0000256" key="6">
    <source>
        <dbReference type="ARBA" id="ARBA00023239"/>
    </source>
</evidence>
<dbReference type="EC" id="4.2.1.46" evidence="4 7"/>
<keyword evidence="6 7" id="KW-0456">Lyase</keyword>
<dbReference type="Gene3D" id="3.90.25.10">
    <property type="entry name" value="UDP-galactose 4-epimerase, domain 1"/>
    <property type="match status" value="1"/>
</dbReference>
<evidence type="ECO:0000256" key="4">
    <source>
        <dbReference type="ARBA" id="ARBA00011990"/>
    </source>
</evidence>
<dbReference type="NCBIfam" id="TIGR01181">
    <property type="entry name" value="dTDP_gluc_dehyt"/>
    <property type="match status" value="1"/>
</dbReference>
<evidence type="ECO:0000256" key="1">
    <source>
        <dbReference type="ARBA" id="ARBA00001539"/>
    </source>
</evidence>
<dbReference type="InterPro" id="IPR036291">
    <property type="entry name" value="NAD(P)-bd_dom_sf"/>
</dbReference>
<comment type="similarity">
    <text evidence="3 7">Belongs to the NAD(P)-dependent epimerase/dehydratase family. dTDP-glucose dehydratase subfamily.</text>
</comment>
<accession>A0A6N6MZJ1</accession>
<keyword evidence="10" id="KW-1185">Reference proteome</keyword>
<dbReference type="EMBL" id="VZZJ01000003">
    <property type="protein sequence ID" value="KAB1075095.1"/>
    <property type="molecule type" value="Genomic_DNA"/>
</dbReference>
<evidence type="ECO:0000259" key="8">
    <source>
        <dbReference type="Pfam" id="PF16363"/>
    </source>
</evidence>
<comment type="catalytic activity">
    <reaction evidence="1 7">
        <text>dTDP-alpha-D-glucose = dTDP-4-dehydro-6-deoxy-alpha-D-glucose + H2O</text>
        <dbReference type="Rhea" id="RHEA:17221"/>
        <dbReference type="ChEBI" id="CHEBI:15377"/>
        <dbReference type="ChEBI" id="CHEBI:57477"/>
        <dbReference type="ChEBI" id="CHEBI:57649"/>
        <dbReference type="EC" id="4.2.1.46"/>
    </reaction>
</comment>
<dbReference type="SUPFAM" id="SSF51735">
    <property type="entry name" value="NAD(P)-binding Rossmann-fold domains"/>
    <property type="match status" value="1"/>
</dbReference>
<reference evidence="9 10" key="1">
    <citation type="submission" date="2019-09" db="EMBL/GenBank/DDBJ databases">
        <title>YIM 132548 draft genome.</title>
        <authorList>
            <person name="Jiang L."/>
        </authorList>
    </citation>
    <scope>NUCLEOTIDE SEQUENCE [LARGE SCALE GENOMIC DNA]</scope>
    <source>
        <strain evidence="9 10">YIM 132548</strain>
    </source>
</reference>
<feature type="domain" description="NAD(P)-binding" evidence="8">
    <location>
        <begin position="4"/>
        <end position="320"/>
    </location>
</feature>
<dbReference type="RefSeq" id="WP_150961967.1">
    <property type="nucleotide sequence ID" value="NZ_VZZJ01000003.1"/>
</dbReference>
<dbReference type="PANTHER" id="PTHR43000">
    <property type="entry name" value="DTDP-D-GLUCOSE 4,6-DEHYDRATASE-RELATED"/>
    <property type="match status" value="1"/>
</dbReference>